<dbReference type="GO" id="GO:0009888">
    <property type="term" value="P:tissue development"/>
    <property type="evidence" value="ECO:0007669"/>
    <property type="project" value="TreeGrafter"/>
</dbReference>
<feature type="compositionally biased region" description="Low complexity" evidence="7">
    <location>
        <begin position="645"/>
        <end position="654"/>
    </location>
</feature>
<dbReference type="InterPro" id="IPR001134">
    <property type="entry name" value="Netrin_domain"/>
</dbReference>
<dbReference type="InterPro" id="IPR002049">
    <property type="entry name" value="LE_dom"/>
</dbReference>
<dbReference type="InterPro" id="IPR008211">
    <property type="entry name" value="Laminin_N"/>
</dbReference>
<feature type="region of interest" description="Disordered" evidence="7">
    <location>
        <begin position="634"/>
        <end position="654"/>
    </location>
</feature>
<feature type="compositionally biased region" description="Low complexity" evidence="7">
    <location>
        <begin position="594"/>
        <end position="606"/>
    </location>
</feature>
<dbReference type="PANTHER" id="PTHR10574">
    <property type="entry name" value="NETRIN/LAMININ-RELATED"/>
    <property type="match status" value="1"/>
</dbReference>
<dbReference type="GO" id="GO:0005576">
    <property type="term" value="C:extracellular region"/>
    <property type="evidence" value="ECO:0007669"/>
    <property type="project" value="UniProtKB-SubCell"/>
</dbReference>
<dbReference type="Gene3D" id="2.40.50.120">
    <property type="match status" value="1"/>
</dbReference>
<dbReference type="Gene3D" id="2.10.25.10">
    <property type="entry name" value="Laminin"/>
    <property type="match status" value="1"/>
</dbReference>
<dbReference type="PROSITE" id="PS01248">
    <property type="entry name" value="EGF_LAM_1"/>
    <property type="match status" value="1"/>
</dbReference>
<keyword evidence="5" id="KW-0325">Glycoprotein</keyword>
<gene>
    <name evidence="10" type="ORF">J0S82_010308</name>
</gene>
<sequence>TSPCSAPSLTLRVGASCTPETAQASASVQTPQPNGTSGRARCPDAHPSRHLRLPASAAPGGRPLQGLSGMPSPPPGAWGYVCLSSATPGPSWPGSPGHRGPSQQVRLPPVGQRAEPRTLWPTLLEVRSSSWAPVRPTAGSGHRHTSRDTWQEGLEAPPAASASAPAAAPAAGGRATVGRLSDASWGRRRGQTPPRGQAGIASSGFYQKDPYLGSPQHGLQALPPCLPACPVGLPHPGLSISLQHAPGAARPPPSCGKVPGRPGPLPSPPTPADPCLDEGGAPRSCVPGLVNAALGQEVLASSTCGRPATRACDASDPRRAHPAALLTSAGGAAGPCAGAQAPLNVTLTVPLGTAFELVLVSPRFCSPPPALLLAAPPRFCSPPPAVVALLKSQGRGRSWAPLGFSSRCGLDYGRPPVPAHGPAGPGPEALCFPEPQVQPDGGGLLAFSVQDGSPPGLDLDSSPVLQDWVTATDVRVVLTRPASQGGPRDPVAASYFYSAAELQVGRRCKCKGHASQCLLDARGQLVCDCRHGTEGPNCGRCRPFYCSRPWRRATAREAHACLACSCRHARRCRFNERGRLPQLPAQHGRLPLPLLPRGLYRAPSRAPSDRRAPPAPGPPPAAPLTAACLCPQPATATPSAPPARPATRPRARGATGLTCNRCAPGFQQSRSPVAPCVSECPAARPLQPAPRPGCCRPAWAESAASSPTVSTETPVPGSAEESSPRQAQGERATRRCTGLALREGLRFQAEGGFEMGICARLPCRPPDCASHCKPSPGSYRISLRKFCRRDYAVQVAVGARGEARGPWTRFPVVVLAVFRSGEERARRGSSALWVPARDAACGCPPLLPGRRYLLLGGGRVTAGGGPGDRGRGLSATRGSLVLPWWDAWMRRLRRLQRREHRGREHRGRCGLA</sequence>
<dbReference type="AlphaFoldDB" id="A0A8J6DFN5"/>
<dbReference type="Pfam" id="PF01759">
    <property type="entry name" value="NTR"/>
    <property type="match status" value="1"/>
</dbReference>
<evidence type="ECO:0000256" key="1">
    <source>
        <dbReference type="ARBA" id="ARBA00004613"/>
    </source>
</evidence>
<keyword evidence="6" id="KW-0424">Laminin EGF-like domain</keyword>
<evidence type="ECO:0000256" key="6">
    <source>
        <dbReference type="ARBA" id="ARBA00023292"/>
    </source>
</evidence>
<evidence type="ECO:0000256" key="3">
    <source>
        <dbReference type="ARBA" id="ARBA00022729"/>
    </source>
</evidence>
<dbReference type="InterPro" id="IPR050440">
    <property type="entry name" value="Laminin/Netrin_ECM"/>
</dbReference>
<keyword evidence="2" id="KW-0964">Secreted</keyword>
<dbReference type="GO" id="GO:0005604">
    <property type="term" value="C:basement membrane"/>
    <property type="evidence" value="ECO:0007669"/>
    <property type="project" value="TreeGrafter"/>
</dbReference>
<dbReference type="SUPFAM" id="SSF50242">
    <property type="entry name" value="TIMP-like"/>
    <property type="match status" value="1"/>
</dbReference>
<feature type="region of interest" description="Disordered" evidence="7">
    <location>
        <begin position="705"/>
        <end position="735"/>
    </location>
</feature>
<keyword evidence="4" id="KW-1015">Disulfide bond</keyword>
<feature type="region of interest" description="Disordered" evidence="7">
    <location>
        <begin position="17"/>
        <end position="74"/>
    </location>
</feature>
<organism evidence="10 11">
    <name type="scientific">Galemys pyrenaicus</name>
    <name type="common">Iberian desman</name>
    <name type="synonym">Pyrenean desman</name>
    <dbReference type="NCBI Taxonomy" id="202257"/>
    <lineage>
        <taxon>Eukaryota</taxon>
        <taxon>Metazoa</taxon>
        <taxon>Chordata</taxon>
        <taxon>Craniata</taxon>
        <taxon>Vertebrata</taxon>
        <taxon>Euteleostomi</taxon>
        <taxon>Mammalia</taxon>
        <taxon>Eutheria</taxon>
        <taxon>Laurasiatheria</taxon>
        <taxon>Eulipotyphla</taxon>
        <taxon>Talpidae</taxon>
        <taxon>Galemys</taxon>
    </lineage>
</organism>
<feature type="region of interest" description="Disordered" evidence="7">
    <location>
        <begin position="594"/>
        <end position="620"/>
    </location>
</feature>
<feature type="region of interest" description="Disordered" evidence="7">
    <location>
        <begin position="154"/>
        <end position="207"/>
    </location>
</feature>
<comment type="subcellular location">
    <subcellularLocation>
        <location evidence="1">Secreted</location>
    </subcellularLocation>
</comment>
<dbReference type="EMBL" id="JAGFMF010012160">
    <property type="protein sequence ID" value="KAG8506391.1"/>
    <property type="molecule type" value="Genomic_DNA"/>
</dbReference>
<feature type="compositionally biased region" description="Polar residues" evidence="7">
    <location>
        <begin position="18"/>
        <end position="37"/>
    </location>
</feature>
<evidence type="ECO:0000313" key="10">
    <source>
        <dbReference type="EMBL" id="KAG8506391.1"/>
    </source>
</evidence>
<dbReference type="GO" id="GO:0008045">
    <property type="term" value="P:motor neuron axon guidance"/>
    <property type="evidence" value="ECO:0007669"/>
    <property type="project" value="TreeGrafter"/>
</dbReference>
<feature type="domain" description="NTR" evidence="8">
    <location>
        <begin position="768"/>
        <end position="909"/>
    </location>
</feature>
<dbReference type="CDD" id="cd00055">
    <property type="entry name" value="EGF_Lam"/>
    <property type="match status" value="1"/>
</dbReference>
<reference evidence="10" key="1">
    <citation type="journal article" date="2021" name="Evol. Appl.">
        <title>The genome of the Pyrenean desman and the effects of bottlenecks and inbreeding on the genomic landscape of an endangered species.</title>
        <authorList>
            <person name="Escoda L."/>
            <person name="Castresana J."/>
        </authorList>
    </citation>
    <scope>NUCLEOTIDE SEQUENCE</scope>
    <source>
        <strain evidence="10">IBE-C5619</strain>
    </source>
</reference>
<evidence type="ECO:0000256" key="7">
    <source>
        <dbReference type="SAM" id="MobiDB-lite"/>
    </source>
</evidence>
<dbReference type="GO" id="GO:0016358">
    <property type="term" value="P:dendrite development"/>
    <property type="evidence" value="ECO:0007669"/>
    <property type="project" value="TreeGrafter"/>
</dbReference>
<dbReference type="InterPro" id="IPR008993">
    <property type="entry name" value="TIMP-like_OB-fold"/>
</dbReference>
<dbReference type="SMART" id="SM00136">
    <property type="entry name" value="LamNT"/>
    <property type="match status" value="1"/>
</dbReference>
<dbReference type="Pfam" id="PF00053">
    <property type="entry name" value="EGF_laminin"/>
    <property type="match status" value="1"/>
</dbReference>
<dbReference type="GO" id="GO:0009887">
    <property type="term" value="P:animal organ morphogenesis"/>
    <property type="evidence" value="ECO:0007669"/>
    <property type="project" value="TreeGrafter"/>
</dbReference>
<dbReference type="FunFam" id="2.40.50.120:FF:000018">
    <property type="entry name" value="netrin-3 isoform X2"/>
    <property type="match status" value="1"/>
</dbReference>
<dbReference type="PROSITE" id="PS51117">
    <property type="entry name" value="LAMININ_NTER"/>
    <property type="match status" value="1"/>
</dbReference>
<evidence type="ECO:0000313" key="11">
    <source>
        <dbReference type="Proteomes" id="UP000700334"/>
    </source>
</evidence>
<dbReference type="Proteomes" id="UP000700334">
    <property type="component" value="Unassembled WGS sequence"/>
</dbReference>
<dbReference type="CDD" id="cd03579">
    <property type="entry name" value="NTR_netrin-1_like"/>
    <property type="match status" value="1"/>
</dbReference>
<evidence type="ECO:0000256" key="4">
    <source>
        <dbReference type="ARBA" id="ARBA00023157"/>
    </source>
</evidence>
<keyword evidence="3" id="KW-0732">Signal</keyword>
<keyword evidence="11" id="KW-1185">Reference proteome</keyword>
<proteinExistence type="predicted"/>
<dbReference type="SUPFAM" id="SSF57196">
    <property type="entry name" value="EGF/Laminin"/>
    <property type="match status" value="1"/>
</dbReference>
<feature type="compositionally biased region" description="Pro residues" evidence="7">
    <location>
        <begin position="261"/>
        <end position="272"/>
    </location>
</feature>
<evidence type="ECO:0000256" key="5">
    <source>
        <dbReference type="ARBA" id="ARBA00023180"/>
    </source>
</evidence>
<feature type="region of interest" description="Disordered" evidence="7">
    <location>
        <begin position="89"/>
        <end position="114"/>
    </location>
</feature>
<dbReference type="InterPro" id="IPR018933">
    <property type="entry name" value="Netrin_module_non-TIMP"/>
</dbReference>
<feature type="domain" description="Laminin N-terminal" evidence="9">
    <location>
        <begin position="281"/>
        <end position="507"/>
    </location>
</feature>
<evidence type="ECO:0000259" key="9">
    <source>
        <dbReference type="PROSITE" id="PS51117"/>
    </source>
</evidence>
<dbReference type="PANTHER" id="PTHR10574:SF292">
    <property type="entry name" value="NETRIN-3"/>
    <property type="match status" value="1"/>
</dbReference>
<feature type="compositionally biased region" description="Low complexity" evidence="7">
    <location>
        <begin position="156"/>
        <end position="171"/>
    </location>
</feature>
<comment type="caution">
    <text evidence="10">The sequence shown here is derived from an EMBL/GenBank/DDBJ whole genome shotgun (WGS) entry which is preliminary data.</text>
</comment>
<evidence type="ECO:0000256" key="2">
    <source>
        <dbReference type="ARBA" id="ARBA00022525"/>
    </source>
</evidence>
<dbReference type="Pfam" id="PF00055">
    <property type="entry name" value="Laminin_N"/>
    <property type="match status" value="1"/>
</dbReference>
<dbReference type="Gene3D" id="2.60.120.260">
    <property type="entry name" value="Galactose-binding domain-like"/>
    <property type="match status" value="1"/>
</dbReference>
<accession>A0A8J6DFN5</accession>
<dbReference type="SMART" id="SM00180">
    <property type="entry name" value="EGF_Lam"/>
    <property type="match status" value="1"/>
</dbReference>
<feature type="region of interest" description="Disordered" evidence="7">
    <location>
        <begin position="243"/>
        <end position="272"/>
    </location>
</feature>
<feature type="non-terminal residue" evidence="10">
    <location>
        <position position="1"/>
    </location>
</feature>
<dbReference type="OrthoDB" id="9972745at2759"/>
<evidence type="ECO:0000259" key="8">
    <source>
        <dbReference type="PROSITE" id="PS50189"/>
    </source>
</evidence>
<protein>
    <submittedName>
        <fullName evidence="10">Netrin-3</fullName>
    </submittedName>
</protein>
<dbReference type="SMART" id="SM00643">
    <property type="entry name" value="C345C"/>
    <property type="match status" value="1"/>
</dbReference>
<dbReference type="PROSITE" id="PS50189">
    <property type="entry name" value="NTR"/>
    <property type="match status" value="1"/>
</dbReference>
<name>A0A8J6DFN5_GALPY</name>